<gene>
    <name evidence="2" type="ORF">BCR44DRAFT_1422767</name>
</gene>
<comment type="caution">
    <text evidence="2">The sequence shown here is derived from an EMBL/GenBank/DDBJ whole genome shotgun (WGS) entry which is preliminary data.</text>
</comment>
<organism evidence="2 3">
    <name type="scientific">Catenaria anguillulae PL171</name>
    <dbReference type="NCBI Taxonomy" id="765915"/>
    <lineage>
        <taxon>Eukaryota</taxon>
        <taxon>Fungi</taxon>
        <taxon>Fungi incertae sedis</taxon>
        <taxon>Blastocladiomycota</taxon>
        <taxon>Blastocladiomycetes</taxon>
        <taxon>Blastocladiales</taxon>
        <taxon>Catenariaceae</taxon>
        <taxon>Catenaria</taxon>
    </lineage>
</organism>
<accession>A0A1Y2I514</accession>
<feature type="region of interest" description="Disordered" evidence="1">
    <location>
        <begin position="44"/>
        <end position="65"/>
    </location>
</feature>
<keyword evidence="3" id="KW-1185">Reference proteome</keyword>
<dbReference type="Proteomes" id="UP000193411">
    <property type="component" value="Unassembled WGS sequence"/>
</dbReference>
<evidence type="ECO:0000313" key="2">
    <source>
        <dbReference type="EMBL" id="ORZ41404.1"/>
    </source>
</evidence>
<dbReference type="EMBL" id="MCFL01000001">
    <property type="protein sequence ID" value="ORZ41404.1"/>
    <property type="molecule type" value="Genomic_DNA"/>
</dbReference>
<protein>
    <submittedName>
        <fullName evidence="2">Uncharacterized protein</fullName>
    </submittedName>
</protein>
<evidence type="ECO:0000256" key="1">
    <source>
        <dbReference type="SAM" id="MobiDB-lite"/>
    </source>
</evidence>
<reference evidence="2 3" key="1">
    <citation type="submission" date="2016-07" db="EMBL/GenBank/DDBJ databases">
        <title>Pervasive Adenine N6-methylation of Active Genes in Fungi.</title>
        <authorList>
            <consortium name="DOE Joint Genome Institute"/>
            <person name="Mondo S.J."/>
            <person name="Dannebaum R.O."/>
            <person name="Kuo R.C."/>
            <person name="Labutti K."/>
            <person name="Haridas S."/>
            <person name="Kuo A."/>
            <person name="Salamov A."/>
            <person name="Ahrendt S.R."/>
            <person name="Lipzen A."/>
            <person name="Sullivan W."/>
            <person name="Andreopoulos W.B."/>
            <person name="Clum A."/>
            <person name="Lindquist E."/>
            <person name="Daum C."/>
            <person name="Ramamoorthy G.K."/>
            <person name="Gryganskyi A."/>
            <person name="Culley D."/>
            <person name="Magnuson J.K."/>
            <person name="James T.Y."/>
            <person name="O'Malley M.A."/>
            <person name="Stajich J.E."/>
            <person name="Spatafora J.W."/>
            <person name="Visel A."/>
            <person name="Grigoriev I.V."/>
        </authorList>
    </citation>
    <scope>NUCLEOTIDE SEQUENCE [LARGE SCALE GENOMIC DNA]</scope>
    <source>
        <strain evidence="2 3">PL171</strain>
    </source>
</reference>
<name>A0A1Y2I514_9FUNG</name>
<dbReference type="AlphaFoldDB" id="A0A1Y2I514"/>
<feature type="non-terminal residue" evidence="2">
    <location>
        <position position="65"/>
    </location>
</feature>
<evidence type="ECO:0000313" key="3">
    <source>
        <dbReference type="Proteomes" id="UP000193411"/>
    </source>
</evidence>
<sequence length="65" mass="7154">MASSHSSYVMPSPSTAYLHPLSRLAARPHTPTCETAPTRAEWAQATVRPHTPPSWPPRRCTTSLD</sequence>
<proteinExistence type="predicted"/>